<dbReference type="EMBL" id="JAPDDR010000020">
    <property type="protein sequence ID" value="MCW1916885.1"/>
    <property type="molecule type" value="Genomic_DNA"/>
</dbReference>
<reference evidence="3" key="1">
    <citation type="submission" date="2022-10" db="EMBL/GenBank/DDBJ databases">
        <title>Luteolibacter sp. GHJ8, whole genome shotgun sequencing project.</title>
        <authorList>
            <person name="Zhao G."/>
            <person name="Shen L."/>
        </authorList>
    </citation>
    <scope>NUCLEOTIDE SEQUENCE</scope>
    <source>
        <strain evidence="3">GHJ8</strain>
    </source>
</reference>
<sequence length="97" mass="10320">MPNYDYVCEKCGHRFEVFQSMNDAKLEDCPQEGCDGKVRRLLGTGAGLIFKGAGFYQTDYRSSSYKEGAKQDSKPAESAPAAPAPAAPAPAPAKSGD</sequence>
<protein>
    <submittedName>
        <fullName evidence="3">Zinc ribbon domain-containing protein</fullName>
    </submittedName>
</protein>
<keyword evidence="4" id="KW-1185">Reference proteome</keyword>
<comment type="caution">
    <text evidence="3">The sequence shown here is derived from an EMBL/GenBank/DDBJ whole genome shotgun (WGS) entry which is preliminary data.</text>
</comment>
<proteinExistence type="predicted"/>
<dbReference type="NCBIfam" id="TIGR02605">
    <property type="entry name" value="CxxC_CxxC_SSSS"/>
    <property type="match status" value="1"/>
</dbReference>
<dbReference type="SMART" id="SM00834">
    <property type="entry name" value="CxxC_CXXC_SSSS"/>
    <property type="match status" value="1"/>
</dbReference>
<dbReference type="InterPro" id="IPR013429">
    <property type="entry name" value="Regulatory_FmdB_Zinc_ribbon"/>
</dbReference>
<evidence type="ECO:0000259" key="2">
    <source>
        <dbReference type="SMART" id="SM00834"/>
    </source>
</evidence>
<evidence type="ECO:0000313" key="4">
    <source>
        <dbReference type="Proteomes" id="UP001165653"/>
    </source>
</evidence>
<gene>
    <name evidence="3" type="ORF">OJ996_25070</name>
</gene>
<evidence type="ECO:0000313" key="3">
    <source>
        <dbReference type="EMBL" id="MCW1916885.1"/>
    </source>
</evidence>
<evidence type="ECO:0000256" key="1">
    <source>
        <dbReference type="SAM" id="MobiDB-lite"/>
    </source>
</evidence>
<dbReference type="Pfam" id="PF09723">
    <property type="entry name" value="Zn_ribbon_8"/>
    <property type="match status" value="1"/>
</dbReference>
<feature type="compositionally biased region" description="Pro residues" evidence="1">
    <location>
        <begin position="82"/>
        <end position="91"/>
    </location>
</feature>
<accession>A0ABT3GAN4</accession>
<dbReference type="PANTHER" id="PTHR34404">
    <property type="entry name" value="REGULATORY PROTEIN, FMDB FAMILY"/>
    <property type="match status" value="1"/>
</dbReference>
<name>A0ABT3GAN4_9BACT</name>
<dbReference type="Proteomes" id="UP001165653">
    <property type="component" value="Unassembled WGS sequence"/>
</dbReference>
<organism evidence="3 4">
    <name type="scientific">Luteolibacter rhizosphaerae</name>
    <dbReference type="NCBI Taxonomy" id="2989719"/>
    <lineage>
        <taxon>Bacteria</taxon>
        <taxon>Pseudomonadati</taxon>
        <taxon>Verrucomicrobiota</taxon>
        <taxon>Verrucomicrobiia</taxon>
        <taxon>Verrucomicrobiales</taxon>
        <taxon>Verrucomicrobiaceae</taxon>
        <taxon>Luteolibacter</taxon>
    </lineage>
</organism>
<feature type="region of interest" description="Disordered" evidence="1">
    <location>
        <begin position="64"/>
        <end position="97"/>
    </location>
</feature>
<feature type="domain" description="Putative regulatory protein FmdB zinc ribbon" evidence="2">
    <location>
        <begin position="1"/>
        <end position="43"/>
    </location>
</feature>
<dbReference type="RefSeq" id="WP_264516504.1">
    <property type="nucleotide sequence ID" value="NZ_JAPDDR010000020.1"/>
</dbReference>
<dbReference type="PANTHER" id="PTHR34404:SF2">
    <property type="entry name" value="CONSERVED SERINE RICH PROTEIN"/>
    <property type="match status" value="1"/>
</dbReference>